<dbReference type="PANTHER" id="PTHR37984:SF5">
    <property type="entry name" value="PROTEIN NYNRIN-LIKE"/>
    <property type="match status" value="1"/>
</dbReference>
<dbReference type="InterPro" id="IPR036397">
    <property type="entry name" value="RNaseH_sf"/>
</dbReference>
<evidence type="ECO:0000259" key="2">
    <source>
        <dbReference type="PROSITE" id="PS50994"/>
    </source>
</evidence>
<dbReference type="InterPro" id="IPR001584">
    <property type="entry name" value="Integrase_cat-core"/>
</dbReference>
<dbReference type="FunFam" id="3.30.420.10:FF:000063">
    <property type="entry name" value="Retrovirus-related Pol polyprotein from transposon 297-like Protein"/>
    <property type="match status" value="1"/>
</dbReference>
<gene>
    <name evidence="3" type="ORF">FSP39_005714</name>
</gene>
<dbReference type="InterPro" id="IPR050951">
    <property type="entry name" value="Retrovirus_Pol_polyprotein"/>
</dbReference>
<name>A0AA88YAH7_PINIB</name>
<organism evidence="3 4">
    <name type="scientific">Pinctada imbricata</name>
    <name type="common">Atlantic pearl-oyster</name>
    <name type="synonym">Pinctada martensii</name>
    <dbReference type="NCBI Taxonomy" id="66713"/>
    <lineage>
        <taxon>Eukaryota</taxon>
        <taxon>Metazoa</taxon>
        <taxon>Spiralia</taxon>
        <taxon>Lophotrochozoa</taxon>
        <taxon>Mollusca</taxon>
        <taxon>Bivalvia</taxon>
        <taxon>Autobranchia</taxon>
        <taxon>Pteriomorphia</taxon>
        <taxon>Pterioida</taxon>
        <taxon>Pterioidea</taxon>
        <taxon>Pteriidae</taxon>
        <taxon>Pinctada</taxon>
    </lineage>
</organism>
<comment type="caution">
    <text evidence="3">The sequence shown here is derived from an EMBL/GenBank/DDBJ whole genome shotgun (WGS) entry which is preliminary data.</text>
</comment>
<proteinExistence type="predicted"/>
<dbReference type="AlphaFoldDB" id="A0AA88YAH7"/>
<reference evidence="3" key="1">
    <citation type="submission" date="2019-08" db="EMBL/GenBank/DDBJ databases">
        <title>The improved chromosome-level genome for the pearl oyster Pinctada fucata martensii using PacBio sequencing and Hi-C.</title>
        <authorList>
            <person name="Zheng Z."/>
        </authorList>
    </citation>
    <scope>NUCLEOTIDE SEQUENCE</scope>
    <source>
        <strain evidence="3">ZZ-2019</strain>
        <tissue evidence="3">Adductor muscle</tissue>
    </source>
</reference>
<dbReference type="Gene3D" id="3.30.420.10">
    <property type="entry name" value="Ribonuclease H-like superfamily/Ribonuclease H"/>
    <property type="match status" value="1"/>
</dbReference>
<dbReference type="GO" id="GO:0003676">
    <property type="term" value="F:nucleic acid binding"/>
    <property type="evidence" value="ECO:0007669"/>
    <property type="project" value="InterPro"/>
</dbReference>
<sequence>MPDRPWQRIGTDLCEHDGKQYLIVMDYFSRYIEIVHLNSITSANVIGKLKNMFARWGIPTEVVSDNGGQFASTSFREFASQYGFKHVTSSPHYPQANGQAESGVKIAKRILKQPDIFLALMAYRSTPVHATGSSPAELIMGRKMRTIIPVHPDNLEPEWPNLDLARKKDAHAKLNMRTNFNLSHGARNLTSLSVGDKVRLKTDKEKHWNDKGVVVSADYRNRSYEIQTNHGIFRRNRRHILHTGDEPWESLPTQEHVIIPPVSEPPEKCLNRNIAPDSTTPNVKHNRSIDVPTNNNSSQDTRDIPSQGYKTRSGRLVTKPKYLQDYVS</sequence>
<protein>
    <recommendedName>
        <fullName evidence="2">Integrase catalytic domain-containing protein</fullName>
    </recommendedName>
</protein>
<dbReference type="InterPro" id="IPR012337">
    <property type="entry name" value="RNaseH-like_sf"/>
</dbReference>
<evidence type="ECO:0000256" key="1">
    <source>
        <dbReference type="SAM" id="MobiDB-lite"/>
    </source>
</evidence>
<accession>A0AA88YAH7</accession>
<dbReference type="PROSITE" id="PS50994">
    <property type="entry name" value="INTEGRASE"/>
    <property type="match status" value="1"/>
</dbReference>
<keyword evidence="4" id="KW-1185">Reference proteome</keyword>
<feature type="domain" description="Integrase catalytic" evidence="2">
    <location>
        <begin position="1"/>
        <end position="111"/>
    </location>
</feature>
<feature type="region of interest" description="Disordered" evidence="1">
    <location>
        <begin position="272"/>
        <end position="328"/>
    </location>
</feature>
<dbReference type="EMBL" id="VSWD01000005">
    <property type="protein sequence ID" value="KAK3101707.1"/>
    <property type="molecule type" value="Genomic_DNA"/>
</dbReference>
<evidence type="ECO:0000313" key="4">
    <source>
        <dbReference type="Proteomes" id="UP001186944"/>
    </source>
</evidence>
<dbReference type="SUPFAM" id="SSF53098">
    <property type="entry name" value="Ribonuclease H-like"/>
    <property type="match status" value="1"/>
</dbReference>
<dbReference type="GO" id="GO:0015074">
    <property type="term" value="P:DNA integration"/>
    <property type="evidence" value="ECO:0007669"/>
    <property type="project" value="InterPro"/>
</dbReference>
<dbReference type="Pfam" id="PF00665">
    <property type="entry name" value="rve"/>
    <property type="match status" value="1"/>
</dbReference>
<evidence type="ECO:0000313" key="3">
    <source>
        <dbReference type="EMBL" id="KAK3101707.1"/>
    </source>
</evidence>
<dbReference type="Proteomes" id="UP001186944">
    <property type="component" value="Unassembled WGS sequence"/>
</dbReference>
<dbReference type="PANTHER" id="PTHR37984">
    <property type="entry name" value="PROTEIN CBG26694"/>
    <property type="match status" value="1"/>
</dbReference>